<dbReference type="RefSeq" id="WP_008476692.1">
    <property type="nucleotide sequence ID" value="NZ_CAGS01000149.1"/>
</dbReference>
<evidence type="ECO:0000313" key="2">
    <source>
        <dbReference type="Proteomes" id="UP000004221"/>
    </source>
</evidence>
<gene>
    <name evidence="1" type="ORF">NITHO_2320005</name>
</gene>
<sequence length="80" mass="8688">MAFSETEILNALTQHGFRPAYRSSAVTMLVHPGQPGLAVRVGTTQAVIERDGREIYRAPHGDFDVERLLALVASEGSPQP</sequence>
<organism evidence="1 2">
    <name type="scientific">Nitrolancea hollandica Lb</name>
    <dbReference type="NCBI Taxonomy" id="1129897"/>
    <lineage>
        <taxon>Bacteria</taxon>
        <taxon>Pseudomonadati</taxon>
        <taxon>Thermomicrobiota</taxon>
        <taxon>Thermomicrobia</taxon>
        <taxon>Sphaerobacterales</taxon>
        <taxon>Sphaerobacterineae</taxon>
        <taxon>Sphaerobacteraceae</taxon>
        <taxon>Nitrolancea</taxon>
    </lineage>
</organism>
<dbReference type="EMBL" id="CAGS01000149">
    <property type="protein sequence ID" value="CCF83489.1"/>
    <property type="molecule type" value="Genomic_DNA"/>
</dbReference>
<dbReference type="Proteomes" id="UP000004221">
    <property type="component" value="Unassembled WGS sequence"/>
</dbReference>
<dbReference type="AlphaFoldDB" id="I4EFM7"/>
<dbReference type="OrthoDB" id="166628at2"/>
<evidence type="ECO:0000313" key="1">
    <source>
        <dbReference type="EMBL" id="CCF83489.1"/>
    </source>
</evidence>
<reference evidence="1 2" key="1">
    <citation type="journal article" date="2012" name="ISME J.">
        <title>Nitrification expanded: discovery, physiology and genomics of a nitrite-oxidizing bacterium from the phylum Chloroflexi.</title>
        <authorList>
            <person name="Sorokin D.Y."/>
            <person name="Lucker S."/>
            <person name="Vejmelkova D."/>
            <person name="Kostrikina N.A."/>
            <person name="Kleerebezem R."/>
            <person name="Rijpstra W.I."/>
            <person name="Damste J.S."/>
            <person name="Le Paslier D."/>
            <person name="Muyzer G."/>
            <person name="Wagner M."/>
            <person name="van Loosdrecht M.C."/>
            <person name="Daims H."/>
        </authorList>
    </citation>
    <scope>NUCLEOTIDE SEQUENCE [LARGE SCALE GENOMIC DNA]</scope>
    <source>
        <strain evidence="2">none</strain>
    </source>
</reference>
<accession>I4EFM7</accession>
<name>I4EFM7_9BACT</name>
<proteinExistence type="predicted"/>
<comment type="caution">
    <text evidence="1">The sequence shown here is derived from an EMBL/GenBank/DDBJ whole genome shotgun (WGS) entry which is preliminary data.</text>
</comment>
<keyword evidence="2" id="KW-1185">Reference proteome</keyword>
<protein>
    <submittedName>
        <fullName evidence="1">Uncharacterized protein</fullName>
    </submittedName>
</protein>